<protein>
    <recommendedName>
        <fullName evidence="3">Wall-associated receptor kinase galacturonan-binding domain-containing protein</fullName>
    </recommendedName>
</protein>
<comment type="subcellular location">
    <subcellularLocation>
        <location evidence="1">Membrane</location>
        <topology evidence="1">Single-pass membrane protein</topology>
    </subcellularLocation>
</comment>
<keyword evidence="5" id="KW-1185">Reference proteome</keyword>
<evidence type="ECO:0000313" key="5">
    <source>
        <dbReference type="Proteomes" id="UP000015106"/>
    </source>
</evidence>
<keyword evidence="2" id="KW-0732">Signal</keyword>
<name>A0A8R7R8B2_TRIUA</name>
<feature type="domain" description="Wall-associated receptor kinase galacturonan-binding" evidence="3">
    <location>
        <begin position="2"/>
        <end position="60"/>
    </location>
</feature>
<accession>A0A8R7R8B2</accession>
<dbReference type="PANTHER" id="PTHR33138">
    <property type="entry name" value="OS01G0690200 PROTEIN"/>
    <property type="match status" value="1"/>
</dbReference>
<reference evidence="5" key="1">
    <citation type="journal article" date="2013" name="Nature">
        <title>Draft genome of the wheat A-genome progenitor Triticum urartu.</title>
        <authorList>
            <person name="Ling H.Q."/>
            <person name="Zhao S."/>
            <person name="Liu D."/>
            <person name="Wang J."/>
            <person name="Sun H."/>
            <person name="Zhang C."/>
            <person name="Fan H."/>
            <person name="Li D."/>
            <person name="Dong L."/>
            <person name="Tao Y."/>
            <person name="Gao C."/>
            <person name="Wu H."/>
            <person name="Li Y."/>
            <person name="Cui Y."/>
            <person name="Guo X."/>
            <person name="Zheng S."/>
            <person name="Wang B."/>
            <person name="Yu K."/>
            <person name="Liang Q."/>
            <person name="Yang W."/>
            <person name="Lou X."/>
            <person name="Chen J."/>
            <person name="Feng M."/>
            <person name="Jian J."/>
            <person name="Zhang X."/>
            <person name="Luo G."/>
            <person name="Jiang Y."/>
            <person name="Liu J."/>
            <person name="Wang Z."/>
            <person name="Sha Y."/>
            <person name="Zhang B."/>
            <person name="Wu H."/>
            <person name="Tang D."/>
            <person name="Shen Q."/>
            <person name="Xue P."/>
            <person name="Zou S."/>
            <person name="Wang X."/>
            <person name="Liu X."/>
            <person name="Wang F."/>
            <person name="Yang Y."/>
            <person name="An X."/>
            <person name="Dong Z."/>
            <person name="Zhang K."/>
            <person name="Zhang X."/>
            <person name="Luo M.C."/>
            <person name="Dvorak J."/>
            <person name="Tong Y."/>
            <person name="Wang J."/>
            <person name="Yang H."/>
            <person name="Li Z."/>
            <person name="Wang D."/>
            <person name="Zhang A."/>
            <person name="Wang J."/>
        </authorList>
    </citation>
    <scope>NUCLEOTIDE SEQUENCE</scope>
    <source>
        <strain evidence="5">cv. G1812</strain>
    </source>
</reference>
<dbReference type="InterPro" id="IPR025287">
    <property type="entry name" value="WAK_GUB"/>
</dbReference>
<evidence type="ECO:0000313" key="4">
    <source>
        <dbReference type="EnsemblPlants" id="TuG1812S0000487400.01.T01.s_cds6718"/>
    </source>
</evidence>
<dbReference type="GO" id="GO:0016020">
    <property type="term" value="C:membrane"/>
    <property type="evidence" value="ECO:0007669"/>
    <property type="project" value="UniProtKB-SubCell"/>
</dbReference>
<evidence type="ECO:0000256" key="1">
    <source>
        <dbReference type="ARBA" id="ARBA00004167"/>
    </source>
</evidence>
<dbReference type="Pfam" id="PF13947">
    <property type="entry name" value="GUB_WAK_bind"/>
    <property type="match status" value="1"/>
</dbReference>
<dbReference type="AlphaFoldDB" id="A0A8R7R8B2"/>
<proteinExistence type="predicted"/>
<dbReference type="Gramene" id="TuG1812S0000487400.01.T01">
    <property type="protein sequence ID" value="TuG1812S0000487400.01.T01.s_cds6718"/>
    <property type="gene ID" value="TuG1812S0000487400.01"/>
</dbReference>
<organism evidence="4 5">
    <name type="scientific">Triticum urartu</name>
    <name type="common">Red wild einkorn</name>
    <name type="synonym">Crithodium urartu</name>
    <dbReference type="NCBI Taxonomy" id="4572"/>
    <lineage>
        <taxon>Eukaryota</taxon>
        <taxon>Viridiplantae</taxon>
        <taxon>Streptophyta</taxon>
        <taxon>Embryophyta</taxon>
        <taxon>Tracheophyta</taxon>
        <taxon>Spermatophyta</taxon>
        <taxon>Magnoliopsida</taxon>
        <taxon>Liliopsida</taxon>
        <taxon>Poales</taxon>
        <taxon>Poaceae</taxon>
        <taxon>BOP clade</taxon>
        <taxon>Pooideae</taxon>
        <taxon>Triticodae</taxon>
        <taxon>Triticeae</taxon>
        <taxon>Triticinae</taxon>
        <taxon>Triticum</taxon>
    </lineage>
</organism>
<reference evidence="4" key="2">
    <citation type="submission" date="2022-06" db="UniProtKB">
        <authorList>
            <consortium name="EnsemblPlants"/>
        </authorList>
    </citation>
    <scope>IDENTIFICATION</scope>
</reference>
<evidence type="ECO:0000256" key="2">
    <source>
        <dbReference type="ARBA" id="ARBA00022729"/>
    </source>
</evidence>
<dbReference type="EnsemblPlants" id="TuG1812S0000487400.01.T01">
    <property type="protein sequence ID" value="TuG1812S0000487400.01.T01.s_cds6718"/>
    <property type="gene ID" value="TuG1812S0000487400.01"/>
</dbReference>
<evidence type="ECO:0000259" key="3">
    <source>
        <dbReference type="Pfam" id="PF13947"/>
    </source>
</evidence>
<dbReference type="PANTHER" id="PTHR33138:SF9">
    <property type="entry name" value="OS01G0136500 PROTEIN"/>
    <property type="match status" value="1"/>
</dbReference>
<dbReference type="GO" id="GO:0030247">
    <property type="term" value="F:polysaccharide binding"/>
    <property type="evidence" value="ECO:0007669"/>
    <property type="project" value="InterPro"/>
</dbReference>
<dbReference type="Proteomes" id="UP000015106">
    <property type="component" value="Unassembled WGS sequence"/>
</dbReference>
<sequence>MTISDPFWRRDTEMEPACGFSDFEVTCYNNTPVLRSFMTSGYGFAMMSINYEQRSMHVVDVGKLELLSNNCLPIWNTSAKLGVHFRIASDYLNLILYRCTQAAAATVIHRDRELVQTRMRCGNKSEVFVRAGGRYNEMSSYDSYEGCDAAVMPVLGSSGKANAGDYEQLIVNGFLLTWKSP</sequence>